<evidence type="ECO:0000256" key="4">
    <source>
        <dbReference type="ARBA" id="ARBA00022475"/>
    </source>
</evidence>
<dbReference type="GO" id="GO:0005886">
    <property type="term" value="C:plasma membrane"/>
    <property type="evidence" value="ECO:0007669"/>
    <property type="project" value="UniProtKB-SubCell"/>
</dbReference>
<feature type="transmembrane region" description="Helical" evidence="8">
    <location>
        <begin position="310"/>
        <end position="331"/>
    </location>
</feature>
<proteinExistence type="inferred from homology"/>
<keyword evidence="5 8" id="KW-0812">Transmembrane</keyword>
<dbReference type="InterPro" id="IPR000515">
    <property type="entry name" value="MetI-like"/>
</dbReference>
<evidence type="ECO:0000256" key="7">
    <source>
        <dbReference type="ARBA" id="ARBA00023136"/>
    </source>
</evidence>
<feature type="transmembrane region" description="Helical" evidence="8">
    <location>
        <begin position="257"/>
        <end position="278"/>
    </location>
</feature>
<keyword evidence="7 8" id="KW-0472">Membrane</keyword>
<accession>A0A120JTM7</accession>
<comment type="similarity">
    <text evidence="2 8">Belongs to the binding-protein-dependent transport system permease family. CysTW subfamily.</text>
</comment>
<evidence type="ECO:0000256" key="1">
    <source>
        <dbReference type="ARBA" id="ARBA00004651"/>
    </source>
</evidence>
<evidence type="ECO:0000256" key="5">
    <source>
        <dbReference type="ARBA" id="ARBA00022692"/>
    </source>
</evidence>
<evidence type="ECO:0000259" key="9">
    <source>
        <dbReference type="PROSITE" id="PS50928"/>
    </source>
</evidence>
<dbReference type="EMBL" id="CP013213">
    <property type="protein sequence ID" value="AMC93376.1"/>
    <property type="molecule type" value="Genomic_DNA"/>
</dbReference>
<evidence type="ECO:0000256" key="8">
    <source>
        <dbReference type="RuleBase" id="RU363043"/>
    </source>
</evidence>
<keyword evidence="3" id="KW-0813">Transport</keyword>
<feature type="transmembrane region" description="Helical" evidence="8">
    <location>
        <begin position="183"/>
        <end position="212"/>
    </location>
</feature>
<dbReference type="RefSeq" id="WP_067632092.1">
    <property type="nucleotide sequence ID" value="NZ_CP013213.1"/>
</dbReference>
<keyword evidence="11" id="KW-1185">Reference proteome</keyword>
<feature type="transmembrane region" description="Helical" evidence="8">
    <location>
        <begin position="375"/>
        <end position="394"/>
    </location>
</feature>
<dbReference type="GO" id="GO:0005315">
    <property type="term" value="F:phosphate transmembrane transporter activity"/>
    <property type="evidence" value="ECO:0007669"/>
    <property type="project" value="InterPro"/>
</dbReference>
<feature type="transmembrane region" description="Helical" evidence="8">
    <location>
        <begin position="12"/>
        <end position="36"/>
    </location>
</feature>
<dbReference type="InterPro" id="IPR035906">
    <property type="entry name" value="MetI-like_sf"/>
</dbReference>
<dbReference type="CDD" id="cd06261">
    <property type="entry name" value="TM_PBP2"/>
    <property type="match status" value="1"/>
</dbReference>
<dbReference type="InterPro" id="IPR005672">
    <property type="entry name" value="Phosphate_PstA"/>
</dbReference>
<dbReference type="OrthoDB" id="9785113at2"/>
<evidence type="ECO:0000256" key="2">
    <source>
        <dbReference type="ARBA" id="ARBA00007069"/>
    </source>
</evidence>
<dbReference type="NCBIfam" id="TIGR00974">
    <property type="entry name" value="3a0107s02c"/>
    <property type="match status" value="1"/>
</dbReference>
<dbReference type="AlphaFoldDB" id="A0A120JTM7"/>
<dbReference type="Gene3D" id="1.10.3720.10">
    <property type="entry name" value="MetI-like"/>
    <property type="match status" value="1"/>
</dbReference>
<dbReference type="PROSITE" id="PS50928">
    <property type="entry name" value="ABC_TM1"/>
    <property type="match status" value="1"/>
</dbReference>
<reference evidence="10 11" key="1">
    <citation type="submission" date="2015-10" db="EMBL/GenBank/DDBJ databases">
        <title>Erysipelothrix larvae sp. LV19 isolated from the larval gut of the rhinoceros beetle, Trypoxylus dichotomus.</title>
        <authorList>
            <person name="Lim S."/>
            <person name="Kim B.-C."/>
        </authorList>
    </citation>
    <scope>NUCLEOTIDE SEQUENCE [LARGE SCALE GENOMIC DNA]</scope>
    <source>
        <strain evidence="10 11">LV19</strain>
    </source>
</reference>
<evidence type="ECO:0000313" key="11">
    <source>
        <dbReference type="Proteomes" id="UP000063781"/>
    </source>
</evidence>
<gene>
    <name evidence="10" type="ORF">AOC36_05105</name>
</gene>
<dbReference type="SUPFAM" id="SSF161098">
    <property type="entry name" value="MetI-like"/>
    <property type="match status" value="1"/>
</dbReference>
<name>A0A120JTM7_9FIRM</name>
<feature type="transmembrane region" description="Helical" evidence="8">
    <location>
        <begin position="232"/>
        <end position="251"/>
    </location>
</feature>
<sequence>MTKRRKIIDGIYNAITMLASGTTVIALVLIFGFVAIRGVGTLSFDMLTNNYWSQNYLVHFENNQPSLFETPDDLGDDVYFSTQYGVALKDSINHEKKKEVLIVYIAEDSPFLTSVDASQGSNYLQPLSIDDNSIFNRLEYLNEEGVVSLTGLTMQENAETIVQNLDSASEITSLYFQTQGGGIWGSLLATLMLIAISIVIALPLGIFAAIYLTEIAKPGFLRNTIERAIEMLAGVPSIIFGLMGIAVLFPITALFNISGLSVLLGGMTMSIVLLPVIIRSVQESLVVVPRDYRYASLSLGATQTQTIFRVILPSALPGILSALLLAVSRIIGESAALIYTMGTFINDAPKLSTGATTLAVHIWTIMSGEQPNFELASAISIIILIIVFILNFSVKFLSRRLERKWQG</sequence>
<dbReference type="STRING" id="1514105.AOC36_05105"/>
<comment type="subcellular location">
    <subcellularLocation>
        <location evidence="1 8">Cell membrane</location>
        <topology evidence="1 8">Multi-pass membrane protein</topology>
    </subcellularLocation>
</comment>
<organism evidence="10 11">
    <name type="scientific">Erysipelothrix larvae</name>
    <dbReference type="NCBI Taxonomy" id="1514105"/>
    <lineage>
        <taxon>Bacteria</taxon>
        <taxon>Bacillati</taxon>
        <taxon>Bacillota</taxon>
        <taxon>Erysipelotrichia</taxon>
        <taxon>Erysipelotrichales</taxon>
        <taxon>Erysipelotrichaceae</taxon>
        <taxon>Erysipelothrix</taxon>
    </lineage>
</organism>
<keyword evidence="4 8" id="KW-1003">Cell membrane</keyword>
<dbReference type="Proteomes" id="UP000063781">
    <property type="component" value="Chromosome"/>
</dbReference>
<evidence type="ECO:0000256" key="6">
    <source>
        <dbReference type="ARBA" id="ARBA00022989"/>
    </source>
</evidence>
<dbReference type="PANTHER" id="PTHR43470">
    <property type="entry name" value="PHOSPHATE TRANSPORT SYSTEM PERMEASE PROTEIN PSTA-RELATED"/>
    <property type="match status" value="1"/>
</dbReference>
<protein>
    <recommendedName>
        <fullName evidence="8">Phosphate transport system permease protein PstA</fullName>
    </recommendedName>
</protein>
<evidence type="ECO:0000313" key="10">
    <source>
        <dbReference type="EMBL" id="AMC93376.1"/>
    </source>
</evidence>
<dbReference type="Pfam" id="PF00528">
    <property type="entry name" value="BPD_transp_1"/>
    <property type="match status" value="1"/>
</dbReference>
<dbReference type="PANTHER" id="PTHR43470:SF3">
    <property type="entry name" value="PHOSPHATE TRANSPORT SYSTEM PERMEASE PROTEIN PSTA-RELATED"/>
    <property type="match status" value="1"/>
</dbReference>
<dbReference type="GO" id="GO:0035435">
    <property type="term" value="P:phosphate ion transmembrane transport"/>
    <property type="evidence" value="ECO:0007669"/>
    <property type="project" value="InterPro"/>
</dbReference>
<dbReference type="KEGG" id="erl:AOC36_05105"/>
<evidence type="ECO:0000256" key="3">
    <source>
        <dbReference type="ARBA" id="ARBA00022448"/>
    </source>
</evidence>
<keyword evidence="6 8" id="KW-1133">Transmembrane helix</keyword>
<feature type="domain" description="ABC transmembrane type-1" evidence="9">
    <location>
        <begin position="187"/>
        <end position="394"/>
    </location>
</feature>